<proteinExistence type="inferred from homology"/>
<dbReference type="PANTHER" id="PTHR30591:SF1">
    <property type="entry name" value="RECBCD ENZYME SUBUNIT RECC"/>
    <property type="match status" value="1"/>
</dbReference>
<comment type="miscellaneous">
    <text evidence="10">In the RecBCD complex, RecB has a slow 3'-5' helicase, an exonuclease activity and loads RecA onto ssDNA, RecD has a fast 5'-3' helicase activity, while RecC stimulates the ATPase and processivity of the RecB helicase and contributes to recognition of the Chi site.</text>
</comment>
<dbReference type="Gene3D" id="1.10.10.990">
    <property type="match status" value="1"/>
</dbReference>
<dbReference type="Pfam" id="PF04257">
    <property type="entry name" value="Exonuc_V_gamma"/>
    <property type="match status" value="1"/>
</dbReference>
<dbReference type="PIRSF" id="PIRSF000980">
    <property type="entry name" value="RecC"/>
    <property type="match status" value="1"/>
</dbReference>
<keyword evidence="4 10" id="KW-0378">Hydrolase</keyword>
<dbReference type="Proteomes" id="UP000650511">
    <property type="component" value="Unassembled WGS sequence"/>
</dbReference>
<evidence type="ECO:0000256" key="3">
    <source>
        <dbReference type="ARBA" id="ARBA00022763"/>
    </source>
</evidence>
<dbReference type="InterPro" id="IPR013986">
    <property type="entry name" value="DExx_box_DNA_helicase_dom_sf"/>
</dbReference>
<dbReference type="GO" id="GO:0009338">
    <property type="term" value="C:exodeoxyribonuclease V complex"/>
    <property type="evidence" value="ECO:0007669"/>
    <property type="project" value="InterPro"/>
</dbReference>
<evidence type="ECO:0000313" key="14">
    <source>
        <dbReference type="Proteomes" id="UP000650511"/>
    </source>
</evidence>
<evidence type="ECO:0000256" key="5">
    <source>
        <dbReference type="ARBA" id="ARBA00022806"/>
    </source>
</evidence>
<dbReference type="Gene3D" id="1.10.10.160">
    <property type="match status" value="1"/>
</dbReference>
<dbReference type="NCBIfam" id="TIGR01450">
    <property type="entry name" value="recC"/>
    <property type="match status" value="1"/>
</dbReference>
<keyword evidence="6 10" id="KW-0269">Exonuclease</keyword>
<evidence type="ECO:0000256" key="4">
    <source>
        <dbReference type="ARBA" id="ARBA00022801"/>
    </source>
</evidence>
<gene>
    <name evidence="10 13" type="primary">recC</name>
    <name evidence="13" type="ORF">GCM10011354_21850</name>
</gene>
<evidence type="ECO:0000256" key="6">
    <source>
        <dbReference type="ARBA" id="ARBA00022839"/>
    </source>
</evidence>
<dbReference type="Gene3D" id="3.40.50.10930">
    <property type="match status" value="1"/>
</dbReference>
<dbReference type="HAMAP" id="MF_01486">
    <property type="entry name" value="RecC"/>
    <property type="match status" value="1"/>
</dbReference>
<dbReference type="SUPFAM" id="SSF52540">
    <property type="entry name" value="P-loop containing nucleoside triphosphate hydrolases"/>
    <property type="match status" value="2"/>
</dbReference>
<organism evidence="13 14">
    <name type="scientific">Egicoccus halophilus</name>
    <dbReference type="NCBI Taxonomy" id="1670830"/>
    <lineage>
        <taxon>Bacteria</taxon>
        <taxon>Bacillati</taxon>
        <taxon>Actinomycetota</taxon>
        <taxon>Nitriliruptoria</taxon>
        <taxon>Egicoccales</taxon>
        <taxon>Egicoccaceae</taxon>
        <taxon>Egicoccus</taxon>
    </lineage>
</organism>
<dbReference type="GO" id="GO:0008854">
    <property type="term" value="F:exodeoxyribonuclease V activity"/>
    <property type="evidence" value="ECO:0007669"/>
    <property type="project" value="InterPro"/>
</dbReference>
<dbReference type="RefSeq" id="WP_165403890.1">
    <property type="nucleotide sequence ID" value="NZ_BMHA01000007.1"/>
</dbReference>
<dbReference type="InterPro" id="IPR027417">
    <property type="entry name" value="P-loop_NTPase"/>
</dbReference>
<comment type="caution">
    <text evidence="13">The sequence shown here is derived from an EMBL/GenBank/DDBJ whole genome shotgun (WGS) entry which is preliminary data.</text>
</comment>
<dbReference type="InterPro" id="IPR041500">
    <property type="entry name" value="RecC_C"/>
</dbReference>
<dbReference type="EMBL" id="BMHA01000007">
    <property type="protein sequence ID" value="GGI06989.1"/>
    <property type="molecule type" value="Genomic_DNA"/>
</dbReference>
<dbReference type="Gene3D" id="1.10.486.10">
    <property type="entry name" value="PCRA, domain 4"/>
    <property type="match status" value="1"/>
</dbReference>
<keyword evidence="7 10" id="KW-0067">ATP-binding</keyword>
<dbReference type="InterPro" id="IPR011335">
    <property type="entry name" value="Restrct_endonuc-II-like"/>
</dbReference>
<name>A0A8J3A8Z5_9ACTN</name>
<evidence type="ECO:0000256" key="9">
    <source>
        <dbReference type="ARBA" id="ARBA00023204"/>
    </source>
</evidence>
<feature type="domain" description="RecC C-terminal" evidence="12">
    <location>
        <begin position="822"/>
        <end position="1058"/>
    </location>
</feature>
<keyword evidence="2 10" id="KW-0547">Nucleotide-binding</keyword>
<reference evidence="13" key="1">
    <citation type="journal article" date="2014" name="Int. J. Syst. Evol. Microbiol.">
        <title>Complete genome sequence of Corynebacterium casei LMG S-19264T (=DSM 44701T), isolated from a smear-ripened cheese.</title>
        <authorList>
            <consortium name="US DOE Joint Genome Institute (JGI-PGF)"/>
            <person name="Walter F."/>
            <person name="Albersmeier A."/>
            <person name="Kalinowski J."/>
            <person name="Ruckert C."/>
        </authorList>
    </citation>
    <scope>NUCLEOTIDE SEQUENCE</scope>
    <source>
        <strain evidence="13">CGMCC 1.14988</strain>
    </source>
</reference>
<evidence type="ECO:0000256" key="11">
    <source>
        <dbReference type="SAM" id="MobiDB-lite"/>
    </source>
</evidence>
<sequence length="1141" mass="125380">MGLQVWRSERADGLVRPLAELLATPPADPFERDVVAVPTAGIERWIAQELSLRLGAAAGATDGICANVDFPFPGTLVTMALEATGELPDDADPWRPDRLVWPLLELAETDPKADCWGPARSHLESARDGRRFSAARRLVDLFDRYAVHRPEMVLDWADGHDVGPDGAAIADRHAWQPQLWRRLRERVDTPSSAERLTDVAVRLEAGDVQLDLPQRLSIFGLSALPASYLRVLMALATTRDVHLFLRHPSPALWDRIRDVHATTTPPRGPRRTDATADTPQHPLLRSWGRDAREMQTVFAALGAPDADHRPVPEPPTTLLGRIQADLRADRPAVRVPTAGDRRPLLAAGDDSLQVHAAHGRMRQVQVLRDTVLHLLADDERLEPRDIIVMCPDVEAFAPLVDAVFSTEVATSSGSTTPLRVRIADRSLRQTNPTLKVVAQLLDLADARLTGAQVLDLLAREPVRRRFRFDAQELERIEGWLPELGIRWGIDAEDRVRFDLDGVDVNTWRSGLRRLLTGIVMADEDHRLVAGILPFDDVEGSDVELAGRFAECVERLTAAVCELRDPRPLGAWRDTILAVTDRLTATGTPDRWQRLQLHRVLDELTDAARTAADATGEGTAAPVELSLAEVRVLLGDRLRGRPSRASHRTGDLTVSTLVPMRAVPHRVVCLLGMDDGAFPRRTVADGDDLIELEPFVGDRDARTEDRQLLLDALLSATDHLVITYSGRDERTNEPLPPAVPVGELLDVVDATVRSPEGRARDAVVVEHPLQPFDVRNFTHGEVRGEQPWSFDASALAGATARAGGLADPRPFLPQPLPTPDRDVLDLTSLIRFVEHPTRAFLADRLGVWLRQADDAPEDGIPLDVAGLAKWQIGDRLLTALLQGHRREQWEPVERARGTLPPEPLASQLLDEVCPAAEAIAEASRDLLGDGEVSAIDIDVRLDDGRRLVGTVGGIRGTTIGDVTFSGLKGKARLAAYVRLLALTLTHPETAWEALVVAQCKDKTKNTVEWSRLTTRGNDASARHAWATASLVILLDLYDRGMRAPAPLYPGLSPALAEAAAGGKQPWSASKAWETTYPTYPQDDLDPCHVAVLGGIASFAELLADPPLDDETGHPWPECEERVVAWARRLWEPVLEVETKGKQ</sequence>
<dbReference type="GO" id="GO:0003677">
    <property type="term" value="F:DNA binding"/>
    <property type="evidence" value="ECO:0007669"/>
    <property type="project" value="UniProtKB-UniRule"/>
</dbReference>
<evidence type="ECO:0000256" key="8">
    <source>
        <dbReference type="ARBA" id="ARBA00023125"/>
    </source>
</evidence>
<evidence type="ECO:0000256" key="10">
    <source>
        <dbReference type="HAMAP-Rule" id="MF_01486"/>
    </source>
</evidence>
<protein>
    <recommendedName>
        <fullName evidence="10">RecBCD enzyme subunit RecC</fullName>
    </recommendedName>
    <alternativeName>
        <fullName evidence="10">Exonuclease V subunit RecC</fullName>
        <shortName evidence="10">ExoV subunit RecC</shortName>
    </alternativeName>
    <alternativeName>
        <fullName evidence="10">Helicase/nuclease RecBCD subunit RecC</fullName>
    </alternativeName>
</protein>
<evidence type="ECO:0000256" key="7">
    <source>
        <dbReference type="ARBA" id="ARBA00022840"/>
    </source>
</evidence>
<dbReference type="GO" id="GO:0000724">
    <property type="term" value="P:double-strand break repair via homologous recombination"/>
    <property type="evidence" value="ECO:0007669"/>
    <property type="project" value="UniProtKB-UniRule"/>
</dbReference>
<dbReference type="SUPFAM" id="SSF52980">
    <property type="entry name" value="Restriction endonuclease-like"/>
    <property type="match status" value="1"/>
</dbReference>
<comment type="similarity">
    <text evidence="10">Belongs to the RecC family.</text>
</comment>
<evidence type="ECO:0000256" key="1">
    <source>
        <dbReference type="ARBA" id="ARBA00022722"/>
    </source>
</evidence>
<dbReference type="PANTHER" id="PTHR30591">
    <property type="entry name" value="RECBCD ENZYME SUBUNIT RECC"/>
    <property type="match status" value="1"/>
</dbReference>
<dbReference type="AlphaFoldDB" id="A0A8J3A8Z5"/>
<dbReference type="Gene3D" id="3.40.50.300">
    <property type="entry name" value="P-loop containing nucleotide triphosphate hydrolases"/>
    <property type="match status" value="1"/>
</dbReference>
<keyword evidence="3 10" id="KW-0227">DNA damage</keyword>
<keyword evidence="1 10" id="KW-0540">Nuclease</keyword>
<keyword evidence="9 10" id="KW-0234">DNA repair</keyword>
<keyword evidence="14" id="KW-1185">Reference proteome</keyword>
<dbReference type="InterPro" id="IPR006697">
    <property type="entry name" value="RecC"/>
</dbReference>
<keyword evidence="8 10" id="KW-0238">DNA-binding</keyword>
<comment type="subunit">
    <text evidence="10">Heterotrimer of RecB, RecC and RecD. All subunits contribute to DNA-binding.</text>
</comment>
<accession>A0A8J3A8Z5</accession>
<evidence type="ECO:0000259" key="12">
    <source>
        <dbReference type="Pfam" id="PF17946"/>
    </source>
</evidence>
<comment type="function">
    <text evidence="10">A helicase/nuclease that prepares dsDNA breaks (DSB) for recombinational DNA repair. Binds to DSBs and unwinds DNA via a highly rapid and processive ATP-dependent bidirectional helicase activity. Unwinds dsDNA until it encounters a Chi (crossover hotspot instigator) sequence from the 3' direction. Cuts ssDNA a few nucleotides 3' to the Chi site. The properties and activities of the enzyme are changed at Chi. The Chi-altered holoenzyme produces a long 3'-ssDNA overhang and facilitates RecA-binding to the ssDNA for homologous DNA recombination and repair. Holoenzyme degrades any linearized DNA that is unable to undergo homologous recombination. In the holoenzyme this subunit recognizes the wild-type Chi sequence, and when added to isolated RecB increases its ATP-dependent helicase processivity.</text>
</comment>
<feature type="region of interest" description="Disordered" evidence="11">
    <location>
        <begin position="261"/>
        <end position="283"/>
    </location>
</feature>
<keyword evidence="5 10" id="KW-0347">Helicase</keyword>
<dbReference type="GO" id="GO:0003678">
    <property type="term" value="F:DNA helicase activity"/>
    <property type="evidence" value="ECO:0007669"/>
    <property type="project" value="UniProtKB-UniRule"/>
</dbReference>
<dbReference type="GO" id="GO:0005524">
    <property type="term" value="F:ATP binding"/>
    <property type="evidence" value="ECO:0007669"/>
    <property type="project" value="UniProtKB-UniRule"/>
</dbReference>
<evidence type="ECO:0000313" key="13">
    <source>
        <dbReference type="EMBL" id="GGI06989.1"/>
    </source>
</evidence>
<reference evidence="13" key="2">
    <citation type="submission" date="2020-09" db="EMBL/GenBank/DDBJ databases">
        <authorList>
            <person name="Sun Q."/>
            <person name="Zhou Y."/>
        </authorList>
    </citation>
    <scope>NUCLEOTIDE SEQUENCE</scope>
    <source>
        <strain evidence="13">CGMCC 1.14988</strain>
    </source>
</reference>
<dbReference type="Pfam" id="PF17946">
    <property type="entry name" value="RecC_C"/>
    <property type="match status" value="1"/>
</dbReference>
<evidence type="ECO:0000256" key="2">
    <source>
        <dbReference type="ARBA" id="ARBA00022741"/>
    </source>
</evidence>